<evidence type="ECO:0000256" key="1">
    <source>
        <dbReference type="SAM" id="Coils"/>
    </source>
</evidence>
<feature type="transmembrane region" description="Helical" evidence="2">
    <location>
        <begin position="71"/>
        <end position="90"/>
    </location>
</feature>
<feature type="coiled-coil region" evidence="1">
    <location>
        <begin position="90"/>
        <end position="117"/>
    </location>
</feature>
<proteinExistence type="predicted"/>
<keyword evidence="2" id="KW-0472">Membrane</keyword>
<protein>
    <submittedName>
        <fullName evidence="3">DUF2304 family protein</fullName>
    </submittedName>
</protein>
<keyword evidence="1" id="KW-0175">Coiled coil</keyword>
<dbReference type="AlphaFoldDB" id="A0A6P1TP15"/>
<feature type="transmembrane region" description="Helical" evidence="2">
    <location>
        <begin position="6"/>
        <end position="25"/>
    </location>
</feature>
<dbReference type="KEGG" id="anr:Ana3638_10400"/>
<keyword evidence="2" id="KW-0812">Transmembrane</keyword>
<sequence length="127" mass="14518">MISSSLRVFLTIGLALYFFLIFTLLKRKTLSLKYTLLWIFGGAGMAILLIFPEILNWFIHIVDIKLASNGLFAIILFFILIILISITSIVSKQSDNIKRLVQDNALLEKRIRDLETKAETEDISIKN</sequence>
<keyword evidence="4" id="KW-1185">Reference proteome</keyword>
<keyword evidence="2" id="KW-1133">Transmembrane helix</keyword>
<dbReference type="Proteomes" id="UP000464314">
    <property type="component" value="Chromosome"/>
</dbReference>
<name>A0A6P1TP15_9FIRM</name>
<dbReference type="InterPro" id="IPR019277">
    <property type="entry name" value="DUF2304"/>
</dbReference>
<feature type="transmembrane region" description="Helical" evidence="2">
    <location>
        <begin position="37"/>
        <end position="59"/>
    </location>
</feature>
<gene>
    <name evidence="3" type="ORF">Ana3638_10400</name>
</gene>
<organism evidence="3 4">
    <name type="scientific">Anaerocolumna sedimenticola</name>
    <dbReference type="NCBI Taxonomy" id="2696063"/>
    <lineage>
        <taxon>Bacteria</taxon>
        <taxon>Bacillati</taxon>
        <taxon>Bacillota</taxon>
        <taxon>Clostridia</taxon>
        <taxon>Lachnospirales</taxon>
        <taxon>Lachnospiraceae</taxon>
        <taxon>Anaerocolumna</taxon>
    </lineage>
</organism>
<dbReference type="RefSeq" id="WP_161837955.1">
    <property type="nucleotide sequence ID" value="NZ_CP048000.1"/>
</dbReference>
<dbReference type="Pfam" id="PF10066">
    <property type="entry name" value="DUF2304"/>
    <property type="match status" value="1"/>
</dbReference>
<evidence type="ECO:0000256" key="2">
    <source>
        <dbReference type="SAM" id="Phobius"/>
    </source>
</evidence>
<accession>A0A6P1TP15</accession>
<evidence type="ECO:0000313" key="4">
    <source>
        <dbReference type="Proteomes" id="UP000464314"/>
    </source>
</evidence>
<reference evidence="3 4" key="1">
    <citation type="submission" date="2020-01" db="EMBL/GenBank/DDBJ databases">
        <title>Genome analysis of Anaerocolumna sp. CBA3638.</title>
        <authorList>
            <person name="Kim J."/>
            <person name="Roh S.W."/>
        </authorList>
    </citation>
    <scope>NUCLEOTIDE SEQUENCE [LARGE SCALE GENOMIC DNA]</scope>
    <source>
        <strain evidence="3 4">CBA3638</strain>
    </source>
</reference>
<evidence type="ECO:0000313" key="3">
    <source>
        <dbReference type="EMBL" id="QHQ61128.1"/>
    </source>
</evidence>
<dbReference type="EMBL" id="CP048000">
    <property type="protein sequence ID" value="QHQ61128.1"/>
    <property type="molecule type" value="Genomic_DNA"/>
</dbReference>